<feature type="transmembrane region" description="Helical" evidence="1">
    <location>
        <begin position="145"/>
        <end position="168"/>
    </location>
</feature>
<dbReference type="GeneTree" id="ENSGT00390000012017"/>
<keyword evidence="3" id="KW-1185">Reference proteome</keyword>
<dbReference type="OMA" id="KYCIASI"/>
<dbReference type="SMART" id="SM00320">
    <property type="entry name" value="WD40"/>
    <property type="match status" value="2"/>
</dbReference>
<proteinExistence type="predicted"/>
<accession>A0A4W4F1W5</accession>
<keyword evidence="1" id="KW-0812">Transmembrane</keyword>
<dbReference type="InterPro" id="IPR015943">
    <property type="entry name" value="WD40/YVTN_repeat-like_dom_sf"/>
</dbReference>
<reference evidence="2" key="4">
    <citation type="submission" date="2025-08" db="UniProtKB">
        <authorList>
            <consortium name="Ensembl"/>
        </authorList>
    </citation>
    <scope>IDENTIFICATION</scope>
</reference>
<evidence type="ECO:0000313" key="3">
    <source>
        <dbReference type="Proteomes" id="UP000314983"/>
    </source>
</evidence>
<dbReference type="Ensembl" id="ENSEEET00000018340.2">
    <property type="protein sequence ID" value="ENSEEEP00000018139.2"/>
    <property type="gene ID" value="ENSEEEG00000008922.2"/>
</dbReference>
<keyword evidence="1" id="KW-0472">Membrane</keyword>
<reference evidence="3" key="1">
    <citation type="journal article" date="2014" name="Science">
        <title>Nonhuman genetics. Genomic basis for the convergent evolution of electric organs.</title>
        <authorList>
            <person name="Gallant J.R."/>
            <person name="Traeger L.L."/>
            <person name="Volkening J.D."/>
            <person name="Moffett H."/>
            <person name="Chen P.H."/>
            <person name="Novina C.D."/>
            <person name="Phillips G.N.Jr."/>
            <person name="Anand R."/>
            <person name="Wells G.B."/>
            <person name="Pinch M."/>
            <person name="Guth R."/>
            <person name="Unguez G.A."/>
            <person name="Albert J.S."/>
            <person name="Zakon H.H."/>
            <person name="Samanta M.P."/>
            <person name="Sussman M.R."/>
        </authorList>
    </citation>
    <scope>NUCLEOTIDE SEQUENCE [LARGE SCALE GENOMIC DNA]</scope>
</reference>
<organism evidence="2 3">
    <name type="scientific">Electrophorus electricus</name>
    <name type="common">Electric eel</name>
    <name type="synonym">Gymnotus electricus</name>
    <dbReference type="NCBI Taxonomy" id="8005"/>
    <lineage>
        <taxon>Eukaryota</taxon>
        <taxon>Metazoa</taxon>
        <taxon>Chordata</taxon>
        <taxon>Craniata</taxon>
        <taxon>Vertebrata</taxon>
        <taxon>Euteleostomi</taxon>
        <taxon>Actinopterygii</taxon>
        <taxon>Neopterygii</taxon>
        <taxon>Teleostei</taxon>
        <taxon>Ostariophysi</taxon>
        <taxon>Gymnotiformes</taxon>
        <taxon>Gymnotoidei</taxon>
        <taxon>Gymnotidae</taxon>
        <taxon>Electrophorus</taxon>
    </lineage>
</organism>
<gene>
    <name evidence="2" type="primary">EFNA5</name>
</gene>
<dbReference type="STRING" id="8005.ENSEEEP00000018139"/>
<dbReference type="InterPro" id="IPR036322">
    <property type="entry name" value="WD40_repeat_dom_sf"/>
</dbReference>
<dbReference type="InterPro" id="IPR042411">
    <property type="entry name" value="WDR27"/>
</dbReference>
<reference evidence="2" key="3">
    <citation type="submission" date="2020-05" db="EMBL/GenBank/DDBJ databases">
        <title>Electrophorus electricus (electric eel) genome, fEleEle1, primary haplotype.</title>
        <authorList>
            <person name="Myers G."/>
            <person name="Meyer A."/>
            <person name="Fedrigo O."/>
            <person name="Formenti G."/>
            <person name="Rhie A."/>
            <person name="Tracey A."/>
            <person name="Sims Y."/>
            <person name="Jarvis E.D."/>
        </authorList>
    </citation>
    <scope>NUCLEOTIDE SEQUENCE [LARGE SCALE GENOMIC DNA]</scope>
</reference>
<dbReference type="PANTHER" id="PTHR44525:SF1">
    <property type="entry name" value="WD REPEAT-CONTAINING PROTEIN 27"/>
    <property type="match status" value="1"/>
</dbReference>
<reference evidence="3" key="2">
    <citation type="journal article" date="2017" name="Sci. Adv.">
        <title>A tail of two voltages: Proteomic comparison of the three electric organs of the electric eel.</title>
        <authorList>
            <person name="Traeger L.L."/>
            <person name="Sabat G."/>
            <person name="Barrett-Wilt G.A."/>
            <person name="Wells G.B."/>
            <person name="Sussman M.R."/>
        </authorList>
    </citation>
    <scope>NUCLEOTIDE SEQUENCE [LARGE SCALE GENOMIC DNA]</scope>
</reference>
<sequence>MNHGCVAAKITEAHCRAVHHLCQNKGSMFSTKDQDSYNLFLSSAVTDGIKLWDLRTTRCVRRYESHLNRRHCCTVAVSPCGRYVATGSEDNCAYVYDIRSSSFLHKLQRQSDTVLNVAFNPATPEVKLLTFYTLLFAFAFCPPQLVILIFSLHFLMFFSCISFFSLCLKMFNSCFFKLIAVIQSY</sequence>
<name>A0A4W4F1W5_ELEEL</name>
<evidence type="ECO:0000313" key="2">
    <source>
        <dbReference type="Ensembl" id="ENSEEEP00000018139.2"/>
    </source>
</evidence>
<reference evidence="2" key="5">
    <citation type="submission" date="2025-09" db="UniProtKB">
        <authorList>
            <consortium name="Ensembl"/>
        </authorList>
    </citation>
    <scope>IDENTIFICATION</scope>
</reference>
<dbReference type="Proteomes" id="UP000314983">
    <property type="component" value="Chromosome 9"/>
</dbReference>
<keyword evidence="1" id="KW-1133">Transmembrane helix</keyword>
<dbReference type="Pfam" id="PF00400">
    <property type="entry name" value="WD40"/>
    <property type="match status" value="1"/>
</dbReference>
<dbReference type="AlphaFoldDB" id="A0A4W4F1W5"/>
<evidence type="ECO:0000256" key="1">
    <source>
        <dbReference type="SAM" id="Phobius"/>
    </source>
</evidence>
<dbReference type="PANTHER" id="PTHR44525">
    <property type="entry name" value="WD REPEAT-CONTAINING PROTEIN 27"/>
    <property type="match status" value="1"/>
</dbReference>
<dbReference type="SUPFAM" id="SSF50978">
    <property type="entry name" value="WD40 repeat-like"/>
    <property type="match status" value="1"/>
</dbReference>
<dbReference type="Gene3D" id="2.130.10.10">
    <property type="entry name" value="YVTN repeat-like/Quinoprotein amine dehydrogenase"/>
    <property type="match status" value="1"/>
</dbReference>
<dbReference type="InterPro" id="IPR001680">
    <property type="entry name" value="WD40_rpt"/>
</dbReference>
<protein>
    <submittedName>
        <fullName evidence="2">Uncharacterized protein</fullName>
    </submittedName>
</protein>